<proteinExistence type="inferred from homology"/>
<evidence type="ECO:0000256" key="4">
    <source>
        <dbReference type="RuleBase" id="RU003690"/>
    </source>
</evidence>
<dbReference type="NCBIfam" id="NF007158">
    <property type="entry name" value="PRK09593.1"/>
    <property type="match status" value="1"/>
</dbReference>
<name>A0ABT1WLD4_9LACT</name>
<evidence type="ECO:0000256" key="3">
    <source>
        <dbReference type="PROSITE-ProRule" id="PRU10055"/>
    </source>
</evidence>
<dbReference type="InterPro" id="IPR001360">
    <property type="entry name" value="Glyco_hydro_1"/>
</dbReference>
<keyword evidence="2 5" id="KW-0326">Glycosidase</keyword>
<evidence type="ECO:0000313" key="7">
    <source>
        <dbReference type="Proteomes" id="UP001059480"/>
    </source>
</evidence>
<dbReference type="RefSeq" id="WP_256944438.1">
    <property type="nucleotide sequence ID" value="NZ_JANHNZ010000001.1"/>
</dbReference>
<evidence type="ECO:0000256" key="5">
    <source>
        <dbReference type="RuleBase" id="RU004468"/>
    </source>
</evidence>
<organism evidence="6 7">
    <name type="scientific">Granulicatella seriolae</name>
    <dbReference type="NCBI Taxonomy" id="2967226"/>
    <lineage>
        <taxon>Bacteria</taxon>
        <taxon>Bacillati</taxon>
        <taxon>Bacillota</taxon>
        <taxon>Bacilli</taxon>
        <taxon>Lactobacillales</taxon>
        <taxon>Carnobacteriaceae</taxon>
        <taxon>Granulicatella</taxon>
    </lineage>
</organism>
<reference evidence="6" key="2">
    <citation type="journal article" date="2023" name="Curr. Microbiol.">
        <title>Granulicatella seriolae sp. nov., a Novel Facultative Anaerobe Isolated from Yellowtail Marine Fish.</title>
        <authorList>
            <person name="Lee M."/>
            <person name="Choi Y.J."/>
            <person name="Farooq A."/>
            <person name="Jeong J.B."/>
            <person name="Jung M.Y."/>
        </authorList>
    </citation>
    <scope>NUCLEOTIDE SEQUENCE</scope>
    <source>
        <strain evidence="6">S8</strain>
    </source>
</reference>
<dbReference type="SUPFAM" id="SSF51445">
    <property type="entry name" value="(Trans)glycosidases"/>
    <property type="match status" value="1"/>
</dbReference>
<reference evidence="6" key="1">
    <citation type="submission" date="2022-07" db="EMBL/GenBank/DDBJ databases">
        <authorList>
            <person name="Jung M.-Y."/>
            <person name="Lee M."/>
        </authorList>
    </citation>
    <scope>NUCLEOTIDE SEQUENCE</scope>
    <source>
        <strain evidence="6">S8</strain>
    </source>
</reference>
<reference evidence="6" key="3">
    <citation type="journal article" date="2023" name="Microbiol. Resour. Announc.">
        <title>Draft Genome Sequence of Granulicatella sp. Strain S8, Isolated from a Marine Fish, Seriola quinqueradiata.</title>
        <authorList>
            <person name="Lee M."/>
            <person name="Farooq A."/>
            <person name="Jeong J.B."/>
            <person name="Jung M.Y."/>
        </authorList>
    </citation>
    <scope>NUCLEOTIDE SEQUENCE</scope>
    <source>
        <strain evidence="6">S8</strain>
    </source>
</reference>
<dbReference type="Proteomes" id="UP001059480">
    <property type="component" value="Unassembled WGS sequence"/>
</dbReference>
<keyword evidence="7" id="KW-1185">Reference proteome</keyword>
<evidence type="ECO:0000256" key="1">
    <source>
        <dbReference type="ARBA" id="ARBA00010838"/>
    </source>
</evidence>
<sequence length="474" mass="54182">MAISKEFLWGGATSANQYEGGYQEDGRGLSSMDIVPAGSKRSDIIRGKISDFSIDPNLYYPTHKAVDFYHHYKEDLALFAEMGFKAYRLSISWTRIFPNGDEETPNQAGLDFYEAVFKECQRYGIQPIVTISHFDAPLHLVQTIGSWKSRQMIDYYLKLCKVLFTYYKDYVDYWLPFNEINMILHAPFMAAGLTFNGDEDEEQIKYQAAHHELVASALATKMAKEINPKNKIGCMFAAGSAYPFSCNPKDVWDAMKVDQENYFFVDVQSRGKYPNYALKEFQCKGIEVVMQEDDASILAEYPVDFISFSYYNSRCIASKDSDAELTDGNLFATAKNPYLETSEWGWPIDPLGLRITLNQVYDRYQKPMLIVENGLGAVDTVNEDGQIKDHYRINYLSEHIKAMVAAIEEDGVDLFGYTAWAACDIVSASSGEMKKRYGFVYVDADDQGQGSFKRLKKDSFYWYQKVIESNRDFI</sequence>
<gene>
    <name evidence="6" type="ORF">NPA36_01970</name>
</gene>
<dbReference type="Gene3D" id="3.20.20.80">
    <property type="entry name" value="Glycosidases"/>
    <property type="match status" value="1"/>
</dbReference>
<feature type="active site" description="Nucleophile" evidence="3">
    <location>
        <position position="372"/>
    </location>
</feature>
<dbReference type="InterPro" id="IPR017853">
    <property type="entry name" value="GH"/>
</dbReference>
<evidence type="ECO:0000256" key="2">
    <source>
        <dbReference type="ARBA" id="ARBA00023295"/>
    </source>
</evidence>
<dbReference type="NCBIfam" id="NF007356">
    <property type="entry name" value="PRK09852.1"/>
    <property type="match status" value="1"/>
</dbReference>
<comment type="similarity">
    <text evidence="1 4">Belongs to the glycosyl hydrolase 1 family.</text>
</comment>
<dbReference type="EMBL" id="JANHNZ010000001">
    <property type="protein sequence ID" value="MCQ9209334.1"/>
    <property type="molecule type" value="Genomic_DNA"/>
</dbReference>
<dbReference type="InterPro" id="IPR033132">
    <property type="entry name" value="GH_1_N_CS"/>
</dbReference>
<dbReference type="PROSITE" id="PS00653">
    <property type="entry name" value="GLYCOSYL_HYDROL_F1_2"/>
    <property type="match status" value="1"/>
</dbReference>
<protein>
    <submittedName>
        <fullName evidence="6">6-phospho-beta-glucosidase</fullName>
    </submittedName>
</protein>
<dbReference type="PRINTS" id="PR00131">
    <property type="entry name" value="GLHYDRLASE1"/>
</dbReference>
<evidence type="ECO:0000313" key="6">
    <source>
        <dbReference type="EMBL" id="MCQ9209334.1"/>
    </source>
</evidence>
<dbReference type="PANTHER" id="PTHR10353:SF296">
    <property type="entry name" value="6-PHOSPHO-BETA-GLUCOSIDASE"/>
    <property type="match status" value="1"/>
</dbReference>
<dbReference type="Pfam" id="PF00232">
    <property type="entry name" value="Glyco_hydro_1"/>
    <property type="match status" value="1"/>
</dbReference>
<dbReference type="PANTHER" id="PTHR10353">
    <property type="entry name" value="GLYCOSYL HYDROLASE"/>
    <property type="match status" value="1"/>
</dbReference>
<accession>A0ABT1WLD4</accession>
<keyword evidence="5" id="KW-0378">Hydrolase</keyword>
<dbReference type="InterPro" id="IPR018120">
    <property type="entry name" value="Glyco_hydro_1_AS"/>
</dbReference>
<dbReference type="PROSITE" id="PS00572">
    <property type="entry name" value="GLYCOSYL_HYDROL_F1_1"/>
    <property type="match status" value="1"/>
</dbReference>
<comment type="caution">
    <text evidence="6">The sequence shown here is derived from an EMBL/GenBank/DDBJ whole genome shotgun (WGS) entry which is preliminary data.</text>
</comment>